<comment type="caution">
    <text evidence="7">The sequence shown here is derived from an EMBL/GenBank/DDBJ whole genome shotgun (WGS) entry which is preliminary data.</text>
</comment>
<organism evidence="7 8">
    <name type="scientific">Actinotalea lenta</name>
    <dbReference type="NCBI Taxonomy" id="3064654"/>
    <lineage>
        <taxon>Bacteria</taxon>
        <taxon>Bacillati</taxon>
        <taxon>Actinomycetota</taxon>
        <taxon>Actinomycetes</taxon>
        <taxon>Micrococcales</taxon>
        <taxon>Cellulomonadaceae</taxon>
        <taxon>Actinotalea</taxon>
    </lineage>
</organism>
<gene>
    <name evidence="7" type="ORF">Q6348_03980</name>
</gene>
<evidence type="ECO:0000259" key="6">
    <source>
        <dbReference type="PROSITE" id="PS51012"/>
    </source>
</evidence>
<feature type="transmembrane region" description="Helical" evidence="5">
    <location>
        <begin position="301"/>
        <end position="319"/>
    </location>
</feature>
<proteinExistence type="inferred from homology"/>
<evidence type="ECO:0000256" key="5">
    <source>
        <dbReference type="RuleBase" id="RU361157"/>
    </source>
</evidence>
<evidence type="ECO:0000256" key="3">
    <source>
        <dbReference type="ARBA" id="ARBA00022989"/>
    </source>
</evidence>
<feature type="transmembrane region" description="Helical" evidence="5">
    <location>
        <begin position="169"/>
        <end position="189"/>
    </location>
</feature>
<dbReference type="PANTHER" id="PTHR43229:SF2">
    <property type="entry name" value="NODULATION PROTEIN J"/>
    <property type="match status" value="1"/>
</dbReference>
<comment type="subcellular location">
    <subcellularLocation>
        <location evidence="5">Cell membrane</location>
        <topology evidence="5">Multi-pass membrane protein</topology>
    </subcellularLocation>
    <subcellularLocation>
        <location evidence="1">Membrane</location>
        <topology evidence="1">Multi-pass membrane protein</topology>
    </subcellularLocation>
</comment>
<keyword evidence="8" id="KW-1185">Reference proteome</keyword>
<sequence length="543" mass="56358">MSALRMLAAQVWHELTRLRRTPVVMVMGIGFPVAFFILLSSLLGNETLDTHQGIRLAQFLAPGMASFGVVMSTFSFLAVGFAEARATGVLKRTVGTPLPTWVLLGGRIGAATVLGLTAAALVLGIGVGFYDVQLFGRAAAAVVVTLLLGSLCFAALGLLLAALAPSQQATLAIANGLVIPLSFISDVFMSGSGMPDWMVRLGWFFPLKHMAVLVGDALNPYLAGNGFQVDHLLALAGFTVAGALAAGLALRRGRDAVRRARRTRSHPADRVARSGAPSPVSLVLGQVNHTQLALRREPSSLFFAVVFPVLLVAVIPVVNGGGDQLMSDGRTLGSLFAATMAAYGAAVTAYVFMPTGLAEARERLVLKRLHGTPLPAWPLLAGRVVGAAVIALATLVLAYALAAALYGVGVPPRWPLALGVLVLGTSCLAVVGMAVASMVRSAQSGVGLALGTLLPAAFISDIFVIGVTLPPVLDAIAGALPLRPMVRLMVAATAPTPQPLDPAELLVVLAWLVVGAAVVARLFDWAPRDVGARTRREPADQAS</sequence>
<dbReference type="InterPro" id="IPR051784">
    <property type="entry name" value="Nod_factor_ABC_transporter"/>
</dbReference>
<dbReference type="InterPro" id="IPR013525">
    <property type="entry name" value="ABC2_TM"/>
</dbReference>
<dbReference type="Proteomes" id="UP001232536">
    <property type="component" value="Unassembled WGS sequence"/>
</dbReference>
<dbReference type="InterPro" id="IPR047817">
    <property type="entry name" value="ABC2_TM_bact-type"/>
</dbReference>
<dbReference type="EMBL" id="JAUQYP010000001">
    <property type="protein sequence ID" value="MDO8106352.1"/>
    <property type="molecule type" value="Genomic_DNA"/>
</dbReference>
<keyword evidence="5" id="KW-1003">Cell membrane</keyword>
<keyword evidence="3 5" id="KW-1133">Transmembrane helix</keyword>
<comment type="caution">
    <text evidence="5">Lacks conserved residue(s) required for the propagation of feature annotation.</text>
</comment>
<keyword evidence="2 5" id="KW-0812">Transmembrane</keyword>
<evidence type="ECO:0000313" key="7">
    <source>
        <dbReference type="EMBL" id="MDO8106352.1"/>
    </source>
</evidence>
<dbReference type="PANTHER" id="PTHR43229">
    <property type="entry name" value="NODULATION PROTEIN J"/>
    <property type="match status" value="1"/>
</dbReference>
<accession>A0ABT9D697</accession>
<name>A0ABT9D697_9CELL</name>
<evidence type="ECO:0000313" key="8">
    <source>
        <dbReference type="Proteomes" id="UP001232536"/>
    </source>
</evidence>
<dbReference type="PROSITE" id="PS51012">
    <property type="entry name" value="ABC_TM2"/>
    <property type="match status" value="1"/>
</dbReference>
<comment type="similarity">
    <text evidence="5">Belongs to the ABC-2 integral membrane protein family.</text>
</comment>
<feature type="transmembrane region" description="Helical" evidence="5">
    <location>
        <begin position="374"/>
        <end position="402"/>
    </location>
</feature>
<evidence type="ECO:0000256" key="1">
    <source>
        <dbReference type="ARBA" id="ARBA00004141"/>
    </source>
</evidence>
<feature type="transmembrane region" description="Helical" evidence="5">
    <location>
        <begin position="139"/>
        <end position="163"/>
    </location>
</feature>
<keyword evidence="5" id="KW-0813">Transport</keyword>
<feature type="transmembrane region" description="Helical" evidence="5">
    <location>
        <begin position="101"/>
        <end position="127"/>
    </location>
</feature>
<feature type="transmembrane region" description="Helical" evidence="5">
    <location>
        <begin position="414"/>
        <end position="436"/>
    </location>
</feature>
<evidence type="ECO:0000256" key="4">
    <source>
        <dbReference type="ARBA" id="ARBA00023136"/>
    </source>
</evidence>
<dbReference type="RefSeq" id="WP_304600025.1">
    <property type="nucleotide sequence ID" value="NZ_JAUQYO010000001.1"/>
</dbReference>
<dbReference type="Pfam" id="PF01061">
    <property type="entry name" value="ABC2_membrane"/>
    <property type="match status" value="2"/>
</dbReference>
<feature type="transmembrane region" description="Helical" evidence="5">
    <location>
        <begin position="331"/>
        <end position="353"/>
    </location>
</feature>
<feature type="domain" description="ABC transmembrane type-2" evidence="6">
    <location>
        <begin position="23"/>
        <end position="253"/>
    </location>
</feature>
<feature type="transmembrane region" description="Helical" evidence="5">
    <location>
        <begin position="56"/>
        <end position="81"/>
    </location>
</feature>
<feature type="transmembrane region" description="Helical" evidence="5">
    <location>
        <begin position="448"/>
        <end position="473"/>
    </location>
</feature>
<reference evidence="7 8" key="1">
    <citation type="submission" date="2023-07" db="EMBL/GenBank/DDBJ databases">
        <title>Description of novel actinomycetes strains, isolated from tidal flat sediment.</title>
        <authorList>
            <person name="Lu C."/>
        </authorList>
    </citation>
    <scope>NUCLEOTIDE SEQUENCE [LARGE SCALE GENOMIC DNA]</scope>
    <source>
        <strain evidence="7 8">SYSU T00b441</strain>
    </source>
</reference>
<feature type="transmembrane region" description="Helical" evidence="5">
    <location>
        <begin position="23"/>
        <end position="44"/>
    </location>
</feature>
<protein>
    <recommendedName>
        <fullName evidence="5">Transport permease protein</fullName>
    </recommendedName>
</protein>
<feature type="transmembrane region" description="Helical" evidence="5">
    <location>
        <begin position="231"/>
        <end position="250"/>
    </location>
</feature>
<evidence type="ECO:0000256" key="2">
    <source>
        <dbReference type="ARBA" id="ARBA00022692"/>
    </source>
</evidence>
<keyword evidence="4 5" id="KW-0472">Membrane</keyword>
<feature type="transmembrane region" description="Helical" evidence="5">
    <location>
        <begin position="505"/>
        <end position="523"/>
    </location>
</feature>